<dbReference type="AlphaFoldDB" id="A0A284SBP5"/>
<reference evidence="2" key="1">
    <citation type="journal article" date="2017" name="Nat. Ecol. Evol.">
        <title>Genome expansion and lineage-specific genetic innovations in the forest pathogenic fungi Armillaria.</title>
        <authorList>
            <person name="Sipos G."/>
            <person name="Prasanna A.N."/>
            <person name="Walter M.C."/>
            <person name="O'Connor E."/>
            <person name="Balint B."/>
            <person name="Krizsan K."/>
            <person name="Kiss B."/>
            <person name="Hess J."/>
            <person name="Varga T."/>
            <person name="Slot J."/>
            <person name="Riley R."/>
            <person name="Boka B."/>
            <person name="Rigling D."/>
            <person name="Barry K."/>
            <person name="Lee J."/>
            <person name="Mihaltcheva S."/>
            <person name="LaButti K."/>
            <person name="Lipzen A."/>
            <person name="Waldron R."/>
            <person name="Moloney N.M."/>
            <person name="Sperisen C."/>
            <person name="Kredics L."/>
            <person name="Vagvoelgyi C."/>
            <person name="Patrignani A."/>
            <person name="Fitzpatrick D."/>
            <person name="Nagy I."/>
            <person name="Doyle S."/>
            <person name="Anderson J.B."/>
            <person name="Grigoriev I.V."/>
            <person name="Gueldener U."/>
            <person name="Muensterkoetter M."/>
            <person name="Nagy L.G."/>
        </authorList>
    </citation>
    <scope>NUCLEOTIDE SEQUENCE [LARGE SCALE GENOMIC DNA]</scope>
    <source>
        <strain evidence="2">C18/9</strain>
    </source>
</reference>
<accession>A0A284SBP5</accession>
<keyword evidence="2" id="KW-1185">Reference proteome</keyword>
<evidence type="ECO:0000313" key="2">
    <source>
        <dbReference type="Proteomes" id="UP000219338"/>
    </source>
</evidence>
<name>A0A284SBP5_ARMOS</name>
<gene>
    <name evidence="1" type="ORF">ARMOST_22021</name>
</gene>
<sequence>MSEPSFGALFLKKVRRSLFFAGYNGIIGRYQRSILWDHNITILHRQSQKHSLSQSLHSIVLKRPTDSNFVTARTSAPDKRLLVQGPASKGDL</sequence>
<evidence type="ECO:0000313" key="1">
    <source>
        <dbReference type="EMBL" id="SJL18432.1"/>
    </source>
</evidence>
<dbReference type="EMBL" id="FUEG01000059">
    <property type="protein sequence ID" value="SJL18432.1"/>
    <property type="molecule type" value="Genomic_DNA"/>
</dbReference>
<protein>
    <submittedName>
        <fullName evidence="1">Uncharacterized protein</fullName>
    </submittedName>
</protein>
<dbReference type="Proteomes" id="UP000219338">
    <property type="component" value="Unassembled WGS sequence"/>
</dbReference>
<proteinExistence type="predicted"/>
<organism evidence="1 2">
    <name type="scientific">Armillaria ostoyae</name>
    <name type="common">Armillaria root rot fungus</name>
    <dbReference type="NCBI Taxonomy" id="47428"/>
    <lineage>
        <taxon>Eukaryota</taxon>
        <taxon>Fungi</taxon>
        <taxon>Dikarya</taxon>
        <taxon>Basidiomycota</taxon>
        <taxon>Agaricomycotina</taxon>
        <taxon>Agaricomycetes</taxon>
        <taxon>Agaricomycetidae</taxon>
        <taxon>Agaricales</taxon>
        <taxon>Marasmiineae</taxon>
        <taxon>Physalacriaceae</taxon>
        <taxon>Armillaria</taxon>
    </lineage>
</organism>